<accession>A0A1E1MSR8</accession>
<dbReference type="InterPro" id="IPR036673">
    <property type="entry name" value="Cyanovirin-N_sf"/>
</dbReference>
<evidence type="ECO:0000313" key="1">
    <source>
        <dbReference type="EMBL" id="CZT51845.1"/>
    </source>
</evidence>
<protein>
    <submittedName>
        <fullName evidence="1">Uncharacterized protein</fullName>
    </submittedName>
</protein>
<dbReference type="AlphaFoldDB" id="A0A1E1MSR8"/>
<dbReference type="EMBL" id="FJVC01000513">
    <property type="protein sequence ID" value="CZT51845.1"/>
    <property type="molecule type" value="Genomic_DNA"/>
</dbReference>
<organism evidence="1 2">
    <name type="scientific">Rhynchosporium secalis</name>
    <name type="common">Barley scald fungus</name>
    <dbReference type="NCBI Taxonomy" id="38038"/>
    <lineage>
        <taxon>Eukaryota</taxon>
        <taxon>Fungi</taxon>
        <taxon>Dikarya</taxon>
        <taxon>Ascomycota</taxon>
        <taxon>Pezizomycotina</taxon>
        <taxon>Leotiomycetes</taxon>
        <taxon>Helotiales</taxon>
        <taxon>Ploettnerulaceae</taxon>
        <taxon>Rhynchosporium</taxon>
    </lineage>
</organism>
<reference evidence="2" key="1">
    <citation type="submission" date="2016-03" db="EMBL/GenBank/DDBJ databases">
        <authorList>
            <person name="Guldener U."/>
        </authorList>
    </citation>
    <scope>NUCLEOTIDE SEQUENCE [LARGE SCALE GENOMIC DNA]</scope>
</reference>
<dbReference type="Proteomes" id="UP000177625">
    <property type="component" value="Unassembled WGS sequence"/>
</dbReference>
<dbReference type="SUPFAM" id="SSF51322">
    <property type="entry name" value="Cyanovirin-N"/>
    <property type="match status" value="1"/>
</dbReference>
<sequence>MAQNFSKHCTRVSFRFPRLYASCRDFQNKLQSSSFDLSLALANVGGQLQFRPLE</sequence>
<gene>
    <name evidence="1" type="ORF">RSE6_13051</name>
</gene>
<evidence type="ECO:0000313" key="2">
    <source>
        <dbReference type="Proteomes" id="UP000177625"/>
    </source>
</evidence>
<proteinExistence type="predicted"/>
<name>A0A1E1MSR8_RHYSE</name>
<dbReference type="Gene3D" id="2.30.60.10">
    <property type="entry name" value="Cyanovirin-N"/>
    <property type="match status" value="1"/>
</dbReference>
<keyword evidence="2" id="KW-1185">Reference proteome</keyword>